<dbReference type="SUPFAM" id="SSF55729">
    <property type="entry name" value="Acyl-CoA N-acyltransferases (Nat)"/>
    <property type="match status" value="1"/>
</dbReference>
<evidence type="ECO:0000256" key="1">
    <source>
        <dbReference type="ARBA" id="ARBA00022679"/>
    </source>
</evidence>
<sequence>MEEDLEIRQAAAKDVPEIVAMLADDPLGATRESPDDLTPYLTALARLTDDPNQHVVVAVRGERVVGTLQLTVVPGLSRKGSTRSIIEGVRVHGDERGSGLGTRLITWAVEESRRQDCQLVQLTSDATRTDAHRFYERLGFKASHVGFKLQL</sequence>
<dbReference type="CDD" id="cd04301">
    <property type="entry name" value="NAT_SF"/>
    <property type="match status" value="1"/>
</dbReference>
<dbReference type="KEGG" id="sxn:IAG42_17625"/>
<reference evidence="4 5" key="1">
    <citation type="submission" date="2020-09" db="EMBL/GenBank/DDBJ databases">
        <title>A novel species.</title>
        <authorList>
            <person name="Gao J."/>
        </authorList>
    </citation>
    <scope>NUCLEOTIDE SEQUENCE [LARGE SCALE GENOMIC DNA]</scope>
    <source>
        <strain evidence="4 5">CRXT-Y-14</strain>
    </source>
</reference>
<dbReference type="InterPro" id="IPR050832">
    <property type="entry name" value="Bact_Acetyltransf"/>
</dbReference>
<keyword evidence="1 4" id="KW-0808">Transferase</keyword>
<dbReference type="InterPro" id="IPR000182">
    <property type="entry name" value="GNAT_dom"/>
</dbReference>
<evidence type="ECO:0000259" key="3">
    <source>
        <dbReference type="PROSITE" id="PS51186"/>
    </source>
</evidence>
<gene>
    <name evidence="4" type="ORF">IAG42_17625</name>
</gene>
<dbReference type="RefSeq" id="WP_188337937.1">
    <property type="nucleotide sequence ID" value="NZ_CP061281.1"/>
</dbReference>
<dbReference type="Gene3D" id="3.40.630.30">
    <property type="match status" value="1"/>
</dbReference>
<keyword evidence="2" id="KW-0012">Acyltransferase</keyword>
<evidence type="ECO:0000313" key="4">
    <source>
        <dbReference type="EMBL" id="QNS05239.1"/>
    </source>
</evidence>
<evidence type="ECO:0000256" key="2">
    <source>
        <dbReference type="ARBA" id="ARBA00023315"/>
    </source>
</evidence>
<dbReference type="AlphaFoldDB" id="A0A7H1B934"/>
<accession>A0A7H1B934</accession>
<dbReference type="EMBL" id="CP061281">
    <property type="protein sequence ID" value="QNS05239.1"/>
    <property type="molecule type" value="Genomic_DNA"/>
</dbReference>
<name>A0A7H1B934_9ACTN</name>
<proteinExistence type="predicted"/>
<dbReference type="PANTHER" id="PTHR43877">
    <property type="entry name" value="AMINOALKYLPHOSPHONATE N-ACETYLTRANSFERASE-RELATED-RELATED"/>
    <property type="match status" value="1"/>
</dbReference>
<feature type="domain" description="N-acetyltransferase" evidence="3">
    <location>
        <begin position="5"/>
        <end position="151"/>
    </location>
</feature>
<keyword evidence="5" id="KW-1185">Reference proteome</keyword>
<dbReference type="PROSITE" id="PS51186">
    <property type="entry name" value="GNAT"/>
    <property type="match status" value="1"/>
</dbReference>
<organism evidence="4 5">
    <name type="scientific">Streptomyces xanthii</name>
    <dbReference type="NCBI Taxonomy" id="2768069"/>
    <lineage>
        <taxon>Bacteria</taxon>
        <taxon>Bacillati</taxon>
        <taxon>Actinomycetota</taxon>
        <taxon>Actinomycetes</taxon>
        <taxon>Kitasatosporales</taxon>
        <taxon>Streptomycetaceae</taxon>
        <taxon>Streptomyces</taxon>
    </lineage>
</organism>
<dbReference type="GO" id="GO:0016747">
    <property type="term" value="F:acyltransferase activity, transferring groups other than amino-acyl groups"/>
    <property type="evidence" value="ECO:0007669"/>
    <property type="project" value="InterPro"/>
</dbReference>
<dbReference type="Pfam" id="PF00583">
    <property type="entry name" value="Acetyltransf_1"/>
    <property type="match status" value="1"/>
</dbReference>
<dbReference type="InterPro" id="IPR016181">
    <property type="entry name" value="Acyl_CoA_acyltransferase"/>
</dbReference>
<evidence type="ECO:0000313" key="5">
    <source>
        <dbReference type="Proteomes" id="UP000516428"/>
    </source>
</evidence>
<dbReference type="Proteomes" id="UP000516428">
    <property type="component" value="Chromosome"/>
</dbReference>
<protein>
    <submittedName>
        <fullName evidence="4">GNAT family N-acetyltransferase</fullName>
    </submittedName>
</protein>